<keyword evidence="3" id="KW-0560">Oxidoreductase</keyword>
<evidence type="ECO:0000313" key="6">
    <source>
        <dbReference type="EMBL" id="QTH21700.1"/>
    </source>
</evidence>
<dbReference type="PANTHER" id="PTHR42847">
    <property type="entry name" value="ALKANESULFONATE MONOOXYGENASE"/>
    <property type="match status" value="1"/>
</dbReference>
<dbReference type="GO" id="GO:0004497">
    <property type="term" value="F:monooxygenase activity"/>
    <property type="evidence" value="ECO:0007669"/>
    <property type="project" value="UniProtKB-KW"/>
</dbReference>
<evidence type="ECO:0000256" key="3">
    <source>
        <dbReference type="ARBA" id="ARBA00023002"/>
    </source>
</evidence>
<keyword evidence="2" id="KW-0288">FMN</keyword>
<dbReference type="Pfam" id="PF00296">
    <property type="entry name" value="Bac_luciferase"/>
    <property type="match status" value="1"/>
</dbReference>
<evidence type="ECO:0000256" key="2">
    <source>
        <dbReference type="ARBA" id="ARBA00022643"/>
    </source>
</evidence>
<dbReference type="AlphaFoldDB" id="A0A975D4U1"/>
<dbReference type="InterPro" id="IPR050172">
    <property type="entry name" value="SsuD_RutA_monooxygenase"/>
</dbReference>
<organism evidence="6 7">
    <name type="scientific">Rhizorhabdus wittichii</name>
    <dbReference type="NCBI Taxonomy" id="160791"/>
    <lineage>
        <taxon>Bacteria</taxon>
        <taxon>Pseudomonadati</taxon>
        <taxon>Pseudomonadota</taxon>
        <taxon>Alphaproteobacteria</taxon>
        <taxon>Sphingomonadales</taxon>
        <taxon>Sphingomonadaceae</taxon>
        <taxon>Rhizorhabdus</taxon>
    </lineage>
</organism>
<reference evidence="6" key="1">
    <citation type="submission" date="2020-07" db="EMBL/GenBank/DDBJ databases">
        <authorList>
            <person name="Camacho E."/>
        </authorList>
    </citation>
    <scope>NUCLEOTIDE SEQUENCE</scope>
    <source>
        <strain evidence="6">MPO218</strain>
    </source>
</reference>
<dbReference type="GO" id="GO:0016705">
    <property type="term" value="F:oxidoreductase activity, acting on paired donors, with incorporation or reduction of molecular oxygen"/>
    <property type="evidence" value="ECO:0007669"/>
    <property type="project" value="InterPro"/>
</dbReference>
<keyword evidence="4" id="KW-0503">Monooxygenase</keyword>
<dbReference type="PANTHER" id="PTHR42847:SF4">
    <property type="entry name" value="ALKANESULFONATE MONOOXYGENASE-RELATED"/>
    <property type="match status" value="1"/>
</dbReference>
<gene>
    <name evidence="6" type="ORF">HRJ34_25940</name>
</gene>
<accession>A0A975D4U1</accession>
<dbReference type="RefSeq" id="WP_208632874.1">
    <property type="nucleotide sequence ID" value="NZ_CP059319.1"/>
</dbReference>
<protein>
    <submittedName>
        <fullName evidence="6">LLM class flavin-dependent oxidoreductase</fullName>
    </submittedName>
</protein>
<dbReference type="SUPFAM" id="SSF51679">
    <property type="entry name" value="Bacterial luciferase-like"/>
    <property type="match status" value="1"/>
</dbReference>
<evidence type="ECO:0000256" key="1">
    <source>
        <dbReference type="ARBA" id="ARBA00022630"/>
    </source>
</evidence>
<evidence type="ECO:0000259" key="5">
    <source>
        <dbReference type="Pfam" id="PF00296"/>
    </source>
</evidence>
<name>A0A975D4U1_9SPHN</name>
<sequence>MIKPNPLIDGTGFKIGTFASNADGGLSLATVPERWQARWDDCLTAARIADRAGLDFLLPIARWRGFGGEIRAREWSFETFTWAAALAAVTKRIGVLMTVHVPVLHPLYVAKALATVDHVAHGRAGLNIVCGWNPEEFAMFGIALDADGYAMAEEWLDVIERLYTASGPIDHHGRFYTLNGAVSRPASVQAPRPPVINAAFSARGRQFALSRCDRLFTVYIDAADLARQVREAETVAAAGRSVGLFTTAHVVCRGSAAEAEDYYRRVTVEQIDEIAVDNHMRDKARHTSADEYQRYRQRFAGGAGTAPLVGTPAQIADQLIAIAATGCRGIALSFVNYAYELPHFCDRVLPLLERAGLRP</sequence>
<evidence type="ECO:0000256" key="4">
    <source>
        <dbReference type="ARBA" id="ARBA00023033"/>
    </source>
</evidence>
<dbReference type="Gene3D" id="3.20.20.30">
    <property type="entry name" value="Luciferase-like domain"/>
    <property type="match status" value="1"/>
</dbReference>
<dbReference type="Proteomes" id="UP000664914">
    <property type="component" value="Chromosome"/>
</dbReference>
<dbReference type="EMBL" id="CP059319">
    <property type="protein sequence ID" value="QTH21700.1"/>
    <property type="molecule type" value="Genomic_DNA"/>
</dbReference>
<keyword evidence="1" id="KW-0285">Flavoprotein</keyword>
<dbReference type="InterPro" id="IPR011251">
    <property type="entry name" value="Luciferase-like_dom"/>
</dbReference>
<proteinExistence type="predicted"/>
<reference evidence="6" key="2">
    <citation type="submission" date="2021-04" db="EMBL/GenBank/DDBJ databases">
        <title>Isolation and genomic analysis of the ibuprofen-degrading bacterium Sphingomonas strain MPO218.</title>
        <authorList>
            <person name="Aulestia M."/>
            <person name="Flores A."/>
            <person name="Mangas E.L."/>
            <person name="Perez-Pulido A.J."/>
            <person name="Santero E."/>
            <person name="Camacho E.M."/>
        </authorList>
    </citation>
    <scope>NUCLEOTIDE SEQUENCE</scope>
    <source>
        <strain evidence="6">MPO218</strain>
    </source>
</reference>
<dbReference type="InterPro" id="IPR036661">
    <property type="entry name" value="Luciferase-like_sf"/>
</dbReference>
<feature type="domain" description="Luciferase-like" evidence="5">
    <location>
        <begin position="15"/>
        <end position="327"/>
    </location>
</feature>
<evidence type="ECO:0000313" key="7">
    <source>
        <dbReference type="Proteomes" id="UP000664914"/>
    </source>
</evidence>